<name>A0A0J9CVH6_SPHYA</name>
<evidence type="ECO:0000256" key="1">
    <source>
        <dbReference type="SAM" id="Coils"/>
    </source>
</evidence>
<dbReference type="PATRIC" id="fig|13690.12.peg.4289"/>
<proteinExistence type="predicted"/>
<dbReference type="AlphaFoldDB" id="A0A0J9CVH6"/>
<reference evidence="2 4" key="2">
    <citation type="submission" date="2017-04" db="EMBL/GenBank/DDBJ databases">
        <title>Characterization, genome and methylation analysis of a phthalic acid esters degrading strain Sphingobium yanoikuyae SHJ.</title>
        <authorList>
            <person name="Feng L."/>
        </authorList>
    </citation>
    <scope>NUCLEOTIDE SEQUENCE [LARGE SCALE GENOMIC DNA]</scope>
    <source>
        <strain evidence="2 4">SHJ</strain>
    </source>
</reference>
<keyword evidence="1" id="KW-0175">Coiled coil</keyword>
<dbReference type="EMBL" id="LSTR01000062">
    <property type="protein sequence ID" value="OAH40981.1"/>
    <property type="molecule type" value="Genomic_DNA"/>
</dbReference>
<feature type="coiled-coil region" evidence="1">
    <location>
        <begin position="77"/>
        <end position="104"/>
    </location>
</feature>
<protein>
    <submittedName>
        <fullName evidence="3">Uncharacterized protein</fullName>
    </submittedName>
</protein>
<dbReference type="EMBL" id="CP020925">
    <property type="protein sequence ID" value="ATP17992.1"/>
    <property type="molecule type" value="Genomic_DNA"/>
</dbReference>
<sequence>MAVQVKTLPVYKATRDALVNTLSLAESTFTDADFSYDPSSDYRKALEVINAILLQLRSLAVSMLKEIDEAIAESNLASELTARAQEAKKEADALNRAAHSINDIASVASKITGVVTGIAGLPFL</sequence>
<organism evidence="3 5">
    <name type="scientific">Sphingobium yanoikuyae</name>
    <name type="common">Sphingomonas yanoikuyae</name>
    <dbReference type="NCBI Taxonomy" id="13690"/>
    <lineage>
        <taxon>Bacteria</taxon>
        <taxon>Pseudomonadati</taxon>
        <taxon>Pseudomonadota</taxon>
        <taxon>Alphaproteobacteria</taxon>
        <taxon>Sphingomonadales</taxon>
        <taxon>Sphingomonadaceae</taxon>
        <taxon>Sphingobium</taxon>
    </lineage>
</organism>
<evidence type="ECO:0000313" key="3">
    <source>
        <dbReference type="EMBL" id="OAH40981.1"/>
    </source>
</evidence>
<evidence type="ECO:0000313" key="5">
    <source>
        <dbReference type="Proteomes" id="UP000077262"/>
    </source>
</evidence>
<accession>A0A0J9CVH6</accession>
<evidence type="ECO:0000313" key="2">
    <source>
        <dbReference type="EMBL" id="ATP17992.1"/>
    </source>
</evidence>
<evidence type="ECO:0000313" key="4">
    <source>
        <dbReference type="Proteomes" id="UP000037029"/>
    </source>
</evidence>
<reference evidence="3 5" key="1">
    <citation type="submission" date="2016-02" db="EMBL/GenBank/DDBJ databases">
        <authorList>
            <person name="Wen L."/>
            <person name="He K."/>
            <person name="Yang H."/>
        </authorList>
    </citation>
    <scope>NUCLEOTIDE SEQUENCE [LARGE SCALE GENOMIC DNA]</scope>
    <source>
        <strain evidence="3 5">CD09_2</strain>
    </source>
</reference>
<dbReference type="Proteomes" id="UP000077262">
    <property type="component" value="Unassembled WGS sequence"/>
</dbReference>
<dbReference type="RefSeq" id="WP_048938947.1">
    <property type="nucleotide sequence ID" value="NZ_CP020925.1"/>
</dbReference>
<dbReference type="Proteomes" id="UP000037029">
    <property type="component" value="Chromosome"/>
</dbReference>
<gene>
    <name evidence="3" type="ORF">AX777_22680</name>
    <name evidence="2" type="ORF">BV87_06065</name>
</gene>